<evidence type="ECO:0000313" key="2">
    <source>
        <dbReference type="EMBL" id="KAH1098926.1"/>
    </source>
</evidence>
<comment type="caution">
    <text evidence="2">The sequence shown here is derived from an EMBL/GenBank/DDBJ whole genome shotgun (WGS) entry which is preliminary data.</text>
</comment>
<keyword evidence="3" id="KW-1185">Reference proteome</keyword>
<protein>
    <submittedName>
        <fullName evidence="2">Uncharacterized protein</fullName>
    </submittedName>
</protein>
<dbReference type="AlphaFoldDB" id="A0A9D3VZ58"/>
<dbReference type="Proteomes" id="UP000828251">
    <property type="component" value="Unassembled WGS sequence"/>
</dbReference>
<evidence type="ECO:0000313" key="3">
    <source>
        <dbReference type="Proteomes" id="UP000828251"/>
    </source>
</evidence>
<feature type="compositionally biased region" description="Basic and acidic residues" evidence="1">
    <location>
        <begin position="94"/>
        <end position="104"/>
    </location>
</feature>
<feature type="region of interest" description="Disordered" evidence="1">
    <location>
        <begin position="57"/>
        <end position="104"/>
    </location>
</feature>
<sequence length="104" mass="11254">MQNGNIFSLLFTTKIVTHEWVGPTHFFKKQLSPKEALAVCFQAFRQQLDNVMNINNSSPSTRAPPSEVACVPTPPPPATSTPIGASKNMVAKTKGGEETKNAKV</sequence>
<gene>
    <name evidence="2" type="ORF">J1N35_015847</name>
</gene>
<name>A0A9D3VZ58_9ROSI</name>
<dbReference type="EMBL" id="JAIQCV010000005">
    <property type="protein sequence ID" value="KAH1098926.1"/>
    <property type="molecule type" value="Genomic_DNA"/>
</dbReference>
<evidence type="ECO:0000256" key="1">
    <source>
        <dbReference type="SAM" id="MobiDB-lite"/>
    </source>
</evidence>
<reference evidence="2 3" key="1">
    <citation type="journal article" date="2021" name="Plant Biotechnol. J.">
        <title>Multi-omics assisted identification of the key and species-specific regulatory components of drought-tolerant mechanisms in Gossypium stocksii.</title>
        <authorList>
            <person name="Yu D."/>
            <person name="Ke L."/>
            <person name="Zhang D."/>
            <person name="Wu Y."/>
            <person name="Sun Y."/>
            <person name="Mei J."/>
            <person name="Sun J."/>
            <person name="Sun Y."/>
        </authorList>
    </citation>
    <scope>NUCLEOTIDE SEQUENCE [LARGE SCALE GENOMIC DNA]</scope>
    <source>
        <strain evidence="3">cv. E1</strain>
        <tissue evidence="2">Leaf</tissue>
    </source>
</reference>
<proteinExistence type="predicted"/>
<accession>A0A9D3VZ58</accession>
<organism evidence="2 3">
    <name type="scientific">Gossypium stocksii</name>
    <dbReference type="NCBI Taxonomy" id="47602"/>
    <lineage>
        <taxon>Eukaryota</taxon>
        <taxon>Viridiplantae</taxon>
        <taxon>Streptophyta</taxon>
        <taxon>Embryophyta</taxon>
        <taxon>Tracheophyta</taxon>
        <taxon>Spermatophyta</taxon>
        <taxon>Magnoliopsida</taxon>
        <taxon>eudicotyledons</taxon>
        <taxon>Gunneridae</taxon>
        <taxon>Pentapetalae</taxon>
        <taxon>rosids</taxon>
        <taxon>malvids</taxon>
        <taxon>Malvales</taxon>
        <taxon>Malvaceae</taxon>
        <taxon>Malvoideae</taxon>
        <taxon>Gossypium</taxon>
    </lineage>
</organism>